<organism evidence="1 2">
    <name type="scientific">Oculimacula yallundae</name>
    <dbReference type="NCBI Taxonomy" id="86028"/>
    <lineage>
        <taxon>Eukaryota</taxon>
        <taxon>Fungi</taxon>
        <taxon>Dikarya</taxon>
        <taxon>Ascomycota</taxon>
        <taxon>Pezizomycotina</taxon>
        <taxon>Leotiomycetes</taxon>
        <taxon>Helotiales</taxon>
        <taxon>Ploettnerulaceae</taxon>
        <taxon>Oculimacula</taxon>
    </lineage>
</organism>
<proteinExistence type="predicted"/>
<keyword evidence="2" id="KW-1185">Reference proteome</keyword>
<evidence type="ECO:0000313" key="2">
    <source>
        <dbReference type="Proteomes" id="UP001595075"/>
    </source>
</evidence>
<evidence type="ECO:0000313" key="1">
    <source>
        <dbReference type="EMBL" id="KAL2066829.1"/>
    </source>
</evidence>
<accession>A0ABR4CCA0</accession>
<dbReference type="EMBL" id="JAZHXI010000010">
    <property type="protein sequence ID" value="KAL2066829.1"/>
    <property type="molecule type" value="Genomic_DNA"/>
</dbReference>
<comment type="caution">
    <text evidence="1">The sequence shown here is derived from an EMBL/GenBank/DDBJ whole genome shotgun (WGS) entry which is preliminary data.</text>
</comment>
<protein>
    <submittedName>
        <fullName evidence="1">Uncharacterized protein</fullName>
    </submittedName>
</protein>
<dbReference type="Proteomes" id="UP001595075">
    <property type="component" value="Unassembled WGS sequence"/>
</dbReference>
<name>A0ABR4CCA0_9HELO</name>
<reference evidence="1 2" key="1">
    <citation type="journal article" date="2024" name="Commun. Biol.">
        <title>Comparative genomic analysis of thermophilic fungi reveals convergent evolutionary adaptations and gene losses.</title>
        <authorList>
            <person name="Steindorff A.S."/>
            <person name="Aguilar-Pontes M.V."/>
            <person name="Robinson A.J."/>
            <person name="Andreopoulos B."/>
            <person name="LaButti K."/>
            <person name="Kuo A."/>
            <person name="Mondo S."/>
            <person name="Riley R."/>
            <person name="Otillar R."/>
            <person name="Haridas S."/>
            <person name="Lipzen A."/>
            <person name="Grimwood J."/>
            <person name="Schmutz J."/>
            <person name="Clum A."/>
            <person name="Reid I.D."/>
            <person name="Moisan M.C."/>
            <person name="Butler G."/>
            <person name="Nguyen T.T.M."/>
            <person name="Dewar K."/>
            <person name="Conant G."/>
            <person name="Drula E."/>
            <person name="Henrissat B."/>
            <person name="Hansel C."/>
            <person name="Singer S."/>
            <person name="Hutchinson M.I."/>
            <person name="de Vries R.P."/>
            <person name="Natvig D.O."/>
            <person name="Powell A.J."/>
            <person name="Tsang A."/>
            <person name="Grigoriev I.V."/>
        </authorList>
    </citation>
    <scope>NUCLEOTIDE SEQUENCE [LARGE SCALE GENOMIC DNA]</scope>
    <source>
        <strain evidence="1 2">CBS 494.80</strain>
    </source>
</reference>
<sequence>MLGESSFVPSGSNVPFLTCGISNPSHRPDVRMFSFPSSAIYASSAPSNGTSISLWAFPFPSPSDLIPIHVLSSSPLIIHSAPSLCSYSFFLLLQDHMRTHSCSPSSLHHYPCSGFSKLPPRLRARSRLPVVNSLRRSEGQNADGLRVNFPCCVCVFVKFVVDELRMLSPDVFVSIAQ</sequence>
<gene>
    <name evidence="1" type="ORF">VTL71DRAFT_1253</name>
</gene>